<evidence type="ECO:0008006" key="3">
    <source>
        <dbReference type="Google" id="ProtNLM"/>
    </source>
</evidence>
<accession>A0ABY7WDI4</accession>
<dbReference type="InterPro" id="IPR016032">
    <property type="entry name" value="Sig_transdc_resp-reg_C-effctor"/>
</dbReference>
<dbReference type="Proteomes" id="UP001221558">
    <property type="component" value="Chromosome"/>
</dbReference>
<reference evidence="1 2" key="1">
    <citation type="submission" date="2023-02" db="EMBL/GenBank/DDBJ databases">
        <title>Genome sequence of Sphingobacterium sp. KACC 22765.</title>
        <authorList>
            <person name="Kim S."/>
            <person name="Heo J."/>
            <person name="Kwon S.-W."/>
        </authorList>
    </citation>
    <scope>NUCLEOTIDE SEQUENCE [LARGE SCALE GENOMIC DNA]</scope>
    <source>
        <strain evidence="1 2">KACC 22765</strain>
    </source>
</reference>
<evidence type="ECO:0000313" key="1">
    <source>
        <dbReference type="EMBL" id="WDF67714.1"/>
    </source>
</evidence>
<dbReference type="RefSeq" id="WP_274266441.1">
    <property type="nucleotide sequence ID" value="NZ_CP117880.1"/>
</dbReference>
<keyword evidence="2" id="KW-1185">Reference proteome</keyword>
<evidence type="ECO:0000313" key="2">
    <source>
        <dbReference type="Proteomes" id="UP001221558"/>
    </source>
</evidence>
<dbReference type="EMBL" id="CP117880">
    <property type="protein sequence ID" value="WDF67714.1"/>
    <property type="molecule type" value="Genomic_DNA"/>
</dbReference>
<name>A0ABY7WDI4_9SPHI</name>
<gene>
    <name evidence="1" type="ORF">PQ465_15540</name>
</gene>
<organism evidence="1 2">
    <name type="scientific">Sphingobacterium oryzagri</name>
    <dbReference type="NCBI Taxonomy" id="3025669"/>
    <lineage>
        <taxon>Bacteria</taxon>
        <taxon>Pseudomonadati</taxon>
        <taxon>Bacteroidota</taxon>
        <taxon>Sphingobacteriia</taxon>
        <taxon>Sphingobacteriales</taxon>
        <taxon>Sphingobacteriaceae</taxon>
        <taxon>Sphingobacterium</taxon>
    </lineage>
</organism>
<sequence length="67" mass="7840">MDGERNAIYLNLPIGYEQISFKLRAVEQLSSGRSLNVFISWLRKYLKEDSRISMVNVHHIGYQIPML</sequence>
<protein>
    <recommendedName>
        <fullName evidence="3">OmpR/PhoB-type domain-containing protein</fullName>
    </recommendedName>
</protein>
<dbReference type="SUPFAM" id="SSF46894">
    <property type="entry name" value="C-terminal effector domain of the bipartite response regulators"/>
    <property type="match status" value="1"/>
</dbReference>
<proteinExistence type="predicted"/>